<feature type="coiled-coil region" evidence="1">
    <location>
        <begin position="100"/>
        <end position="130"/>
    </location>
</feature>
<gene>
    <name evidence="4" type="ORF">SAMN05216353_12152</name>
</gene>
<evidence type="ECO:0000259" key="3">
    <source>
        <dbReference type="Pfam" id="PF25967"/>
    </source>
</evidence>
<keyword evidence="5" id="KW-1185">Reference proteome</keyword>
<feature type="compositionally biased region" description="Polar residues" evidence="2">
    <location>
        <begin position="149"/>
        <end position="172"/>
    </location>
</feature>
<dbReference type="RefSeq" id="WP_089752276.1">
    <property type="nucleotide sequence ID" value="NZ_FOOG01000021.1"/>
</dbReference>
<dbReference type="Gene3D" id="2.40.420.20">
    <property type="match status" value="1"/>
</dbReference>
<feature type="domain" description="Multidrug resistance protein MdtA-like C-terminal permuted SH3" evidence="3">
    <location>
        <begin position="348"/>
        <end position="388"/>
    </location>
</feature>
<proteinExistence type="predicted"/>
<keyword evidence="1" id="KW-0175">Coiled coil</keyword>
<evidence type="ECO:0000313" key="5">
    <source>
        <dbReference type="Proteomes" id="UP000198897"/>
    </source>
</evidence>
<evidence type="ECO:0000256" key="1">
    <source>
        <dbReference type="SAM" id="Coils"/>
    </source>
</evidence>
<dbReference type="GO" id="GO:1990281">
    <property type="term" value="C:efflux pump complex"/>
    <property type="evidence" value="ECO:0007669"/>
    <property type="project" value="TreeGrafter"/>
</dbReference>
<sequence length="435" mass="49128">MKNKKYGKRILGFLIIAFIAANALLIYFDDEGQVERKSYIKEWSESTTLDLQNTLSSEGVFASAKTTPVYFNQDAGAFHEFVAKEGQTVEEGDDLYSYEVEDYASKEAQLENKQTRLEQEIAAIENYIQELEGYTVPEPENELSEPDQNDPNTENNTNFGNLGPGSTVNGETGNRDTEASYAETKFLKQEKIAEQEAALAQKEAMADMVENQLNQLRENGEVITVSSPFSGTVTDTSNDLDEPIITLASTELNLKGDLKEEHRPEVKPEMPVTMYVPELNMELNGSLATIQDQPEEVEINESSRYPYEVTMDEVDDKVLPGYHAEVEIITKQVDGVVTTLEDGLIREKKSYVWTMNEDGTIDRHEVETGLKENNLIEIQKGLEAGEWVAYQPKDEFRRKSTFFTPLKYQDLDVSQIWNSDQKSIVNYGLLGLLAR</sequence>
<dbReference type="PANTHER" id="PTHR30469">
    <property type="entry name" value="MULTIDRUG RESISTANCE PROTEIN MDTA"/>
    <property type="match status" value="1"/>
</dbReference>
<feature type="region of interest" description="Disordered" evidence="2">
    <location>
        <begin position="138"/>
        <end position="175"/>
    </location>
</feature>
<dbReference type="EMBL" id="FOOG01000021">
    <property type="protein sequence ID" value="SFG06547.1"/>
    <property type="molecule type" value="Genomic_DNA"/>
</dbReference>
<feature type="compositionally biased region" description="Acidic residues" evidence="2">
    <location>
        <begin position="139"/>
        <end position="148"/>
    </location>
</feature>
<dbReference type="Proteomes" id="UP000198897">
    <property type="component" value="Unassembled WGS sequence"/>
</dbReference>
<organism evidence="4 5">
    <name type="scientific">Halobacillus alkaliphilus</name>
    <dbReference type="NCBI Taxonomy" id="396056"/>
    <lineage>
        <taxon>Bacteria</taxon>
        <taxon>Bacillati</taxon>
        <taxon>Bacillota</taxon>
        <taxon>Bacilli</taxon>
        <taxon>Bacillales</taxon>
        <taxon>Bacillaceae</taxon>
        <taxon>Halobacillus</taxon>
    </lineage>
</organism>
<protein>
    <submittedName>
        <fullName evidence="4">HlyD family secretion protein</fullName>
    </submittedName>
</protein>
<feature type="coiled-coil region" evidence="1">
    <location>
        <begin position="192"/>
        <end position="219"/>
    </location>
</feature>
<evidence type="ECO:0000256" key="2">
    <source>
        <dbReference type="SAM" id="MobiDB-lite"/>
    </source>
</evidence>
<dbReference type="OrthoDB" id="2446145at2"/>
<dbReference type="AlphaFoldDB" id="A0A1I2NY61"/>
<reference evidence="5" key="1">
    <citation type="submission" date="2016-10" db="EMBL/GenBank/DDBJ databases">
        <authorList>
            <person name="Varghese N."/>
            <person name="Submissions S."/>
        </authorList>
    </citation>
    <scope>NUCLEOTIDE SEQUENCE [LARGE SCALE GENOMIC DNA]</scope>
    <source>
        <strain evidence="5">FP5</strain>
    </source>
</reference>
<evidence type="ECO:0000313" key="4">
    <source>
        <dbReference type="EMBL" id="SFG06547.1"/>
    </source>
</evidence>
<dbReference type="Gene3D" id="2.40.30.170">
    <property type="match status" value="1"/>
</dbReference>
<dbReference type="InterPro" id="IPR058627">
    <property type="entry name" value="MdtA-like_C"/>
</dbReference>
<name>A0A1I2NY61_9BACI</name>
<dbReference type="GO" id="GO:0015562">
    <property type="term" value="F:efflux transmembrane transporter activity"/>
    <property type="evidence" value="ECO:0007669"/>
    <property type="project" value="TreeGrafter"/>
</dbReference>
<dbReference type="Pfam" id="PF25967">
    <property type="entry name" value="RND-MFP_C"/>
    <property type="match status" value="1"/>
</dbReference>
<accession>A0A1I2NY61</accession>
<dbReference type="PANTHER" id="PTHR30469:SF15">
    <property type="entry name" value="HLYD FAMILY OF SECRETION PROTEINS"/>
    <property type="match status" value="1"/>
</dbReference>